<sequence>MKVAEGAWRPVTHVFEAAVKDLQLLPGESRLGFKLLQALRAMADCRQFKLIFNAVCRGGGGGGSDVNRCYRVCCK</sequence>
<evidence type="ECO:0000313" key="2">
    <source>
        <dbReference type="Proteomes" id="UP001346869"/>
    </source>
</evidence>
<keyword evidence="2" id="KW-1185">Reference proteome</keyword>
<dbReference type="EMBL" id="JAUZQC010000025">
    <property type="protein sequence ID" value="KAK5848440.1"/>
    <property type="molecule type" value="Genomic_DNA"/>
</dbReference>
<evidence type="ECO:0000313" key="1">
    <source>
        <dbReference type="EMBL" id="KAK5848440.1"/>
    </source>
</evidence>
<name>A0AAN7WWC5_ELEMC</name>
<proteinExistence type="predicted"/>
<accession>A0AAN7WWC5</accession>
<dbReference type="AlphaFoldDB" id="A0AAN7WWC5"/>
<organism evidence="1 2">
    <name type="scientific">Eleginops maclovinus</name>
    <name type="common">Patagonian blennie</name>
    <name type="synonym">Eleginus maclovinus</name>
    <dbReference type="NCBI Taxonomy" id="56733"/>
    <lineage>
        <taxon>Eukaryota</taxon>
        <taxon>Metazoa</taxon>
        <taxon>Chordata</taxon>
        <taxon>Craniata</taxon>
        <taxon>Vertebrata</taxon>
        <taxon>Euteleostomi</taxon>
        <taxon>Actinopterygii</taxon>
        <taxon>Neopterygii</taxon>
        <taxon>Teleostei</taxon>
        <taxon>Neoteleostei</taxon>
        <taxon>Acanthomorphata</taxon>
        <taxon>Eupercaria</taxon>
        <taxon>Perciformes</taxon>
        <taxon>Notothenioidei</taxon>
        <taxon>Eleginopidae</taxon>
        <taxon>Eleginops</taxon>
    </lineage>
</organism>
<reference evidence="1 2" key="1">
    <citation type="journal article" date="2023" name="Genes (Basel)">
        <title>Chromosome-Level Genome Assembly and Circadian Gene Repertoire of the Patagonia Blennie Eleginops maclovinus-The Closest Ancestral Proxy of Antarctic Cryonotothenioids.</title>
        <authorList>
            <person name="Cheng C.C."/>
            <person name="Rivera-Colon A.G."/>
            <person name="Minhas B.F."/>
            <person name="Wilson L."/>
            <person name="Rayamajhi N."/>
            <person name="Vargas-Chacoff L."/>
            <person name="Catchen J.M."/>
        </authorList>
    </citation>
    <scope>NUCLEOTIDE SEQUENCE [LARGE SCALE GENOMIC DNA]</scope>
    <source>
        <strain evidence="1">JMC-PN-2008</strain>
    </source>
</reference>
<protein>
    <submittedName>
        <fullName evidence="1">Uncharacterized protein</fullName>
    </submittedName>
</protein>
<gene>
    <name evidence="1" type="ORF">PBY51_006054</name>
</gene>
<dbReference type="Proteomes" id="UP001346869">
    <property type="component" value="Unassembled WGS sequence"/>
</dbReference>
<reference evidence="1 2" key="2">
    <citation type="journal article" date="2023" name="Mol. Biol. Evol.">
        <title>Genomics of Secondarily Temperate Adaptation in the Only Non-Antarctic Icefish.</title>
        <authorList>
            <person name="Rivera-Colon A.G."/>
            <person name="Rayamajhi N."/>
            <person name="Minhas B.F."/>
            <person name="Madrigal G."/>
            <person name="Bilyk K.T."/>
            <person name="Yoon V."/>
            <person name="Hune M."/>
            <person name="Gregory S."/>
            <person name="Cheng C.H.C."/>
            <person name="Catchen J.M."/>
        </authorList>
    </citation>
    <scope>NUCLEOTIDE SEQUENCE [LARGE SCALE GENOMIC DNA]</scope>
    <source>
        <strain evidence="1">JMC-PN-2008</strain>
    </source>
</reference>
<comment type="caution">
    <text evidence="1">The sequence shown here is derived from an EMBL/GenBank/DDBJ whole genome shotgun (WGS) entry which is preliminary data.</text>
</comment>